<evidence type="ECO:0000256" key="1">
    <source>
        <dbReference type="ARBA" id="ARBA00022603"/>
    </source>
</evidence>
<evidence type="ECO:0000256" key="2">
    <source>
        <dbReference type="ARBA" id="ARBA00022679"/>
    </source>
</evidence>
<dbReference type="Gene3D" id="3.40.50.150">
    <property type="entry name" value="Vaccinia Virus protein VP39"/>
    <property type="match status" value="2"/>
</dbReference>
<reference evidence="4" key="1">
    <citation type="journal article" date="2014" name="Front. Microbiol.">
        <title>High frequency of phylogenetically diverse reductive dehalogenase-homologous genes in deep subseafloor sedimentary metagenomes.</title>
        <authorList>
            <person name="Kawai M."/>
            <person name="Futagami T."/>
            <person name="Toyoda A."/>
            <person name="Takaki Y."/>
            <person name="Nishi S."/>
            <person name="Hori S."/>
            <person name="Arai W."/>
            <person name="Tsubouchi T."/>
            <person name="Morono Y."/>
            <person name="Uchiyama I."/>
            <person name="Ito T."/>
            <person name="Fujiyama A."/>
            <person name="Inagaki F."/>
            <person name="Takami H."/>
        </authorList>
    </citation>
    <scope>NUCLEOTIDE SEQUENCE</scope>
    <source>
        <strain evidence="4">Expedition CK06-06</strain>
    </source>
</reference>
<dbReference type="InterPro" id="IPR029063">
    <property type="entry name" value="SAM-dependent_MTases_sf"/>
</dbReference>
<keyword evidence="2" id="KW-0808">Transferase</keyword>
<dbReference type="InterPro" id="IPR002941">
    <property type="entry name" value="DNA_methylase_N4/N6"/>
</dbReference>
<accession>X1ML35</accession>
<proteinExistence type="predicted"/>
<dbReference type="SUPFAM" id="SSF53335">
    <property type="entry name" value="S-adenosyl-L-methionine-dependent methyltransferases"/>
    <property type="match status" value="1"/>
</dbReference>
<dbReference type="AlphaFoldDB" id="X1ML35"/>
<protein>
    <recommendedName>
        <fullName evidence="3">DNA methylase N-4/N-6 domain-containing protein</fullName>
    </recommendedName>
</protein>
<evidence type="ECO:0000313" key="4">
    <source>
        <dbReference type="EMBL" id="GAI15420.1"/>
    </source>
</evidence>
<dbReference type="EMBL" id="BARV01004098">
    <property type="protein sequence ID" value="GAI15420.1"/>
    <property type="molecule type" value="Genomic_DNA"/>
</dbReference>
<dbReference type="InterPro" id="IPR001091">
    <property type="entry name" value="RM_Methyltransferase"/>
</dbReference>
<evidence type="ECO:0000259" key="3">
    <source>
        <dbReference type="Pfam" id="PF01555"/>
    </source>
</evidence>
<organism evidence="4">
    <name type="scientific">marine sediment metagenome</name>
    <dbReference type="NCBI Taxonomy" id="412755"/>
    <lineage>
        <taxon>unclassified sequences</taxon>
        <taxon>metagenomes</taxon>
        <taxon>ecological metagenomes</taxon>
    </lineage>
</organism>
<keyword evidence="1" id="KW-0489">Methyltransferase</keyword>
<gene>
    <name evidence="4" type="ORF">S06H3_09347</name>
</gene>
<comment type="caution">
    <text evidence="4">The sequence shown here is derived from an EMBL/GenBank/DDBJ whole genome shotgun (WGS) entry which is preliminary data.</text>
</comment>
<sequence>MAISLYFMRLLRRCIPRNVGHKMVELNPMGKNPGDVWKIPTQAFKGIHFATYPEKLVEPMIKSACPEWVCKKCGKARVRIKKTKYIIAGGKSLYSKNLSEEAKKSMTNPGPAGMKYGRAFAQHYTIGWTDCGCNAGWRPGITLDPFIGSGTTGVVAVDLGRDYSGIEINPDYIKMAEERIAAASRGDLKRQRRAA</sequence>
<feature type="domain" description="DNA methylase N-4/N-6" evidence="3">
    <location>
        <begin position="140"/>
        <end position="178"/>
    </location>
</feature>
<dbReference type="GO" id="GO:0032259">
    <property type="term" value="P:methylation"/>
    <property type="evidence" value="ECO:0007669"/>
    <property type="project" value="UniProtKB-KW"/>
</dbReference>
<dbReference type="GO" id="GO:0003677">
    <property type="term" value="F:DNA binding"/>
    <property type="evidence" value="ECO:0007669"/>
    <property type="project" value="InterPro"/>
</dbReference>
<dbReference type="PRINTS" id="PR00508">
    <property type="entry name" value="S21N4MTFRASE"/>
</dbReference>
<dbReference type="Pfam" id="PF01555">
    <property type="entry name" value="N6_N4_Mtase"/>
    <property type="match status" value="1"/>
</dbReference>
<dbReference type="GO" id="GO:0008170">
    <property type="term" value="F:N-methyltransferase activity"/>
    <property type="evidence" value="ECO:0007669"/>
    <property type="project" value="InterPro"/>
</dbReference>
<name>X1ML35_9ZZZZ</name>